<name>A0A9D1I8E6_9CLOT</name>
<dbReference type="Proteomes" id="UP000824089">
    <property type="component" value="Unassembled WGS sequence"/>
</dbReference>
<protein>
    <recommendedName>
        <fullName evidence="3">AlgX/AlgJ SGNH hydrolase-like domain-containing protein</fullName>
    </recommendedName>
</protein>
<dbReference type="Pfam" id="PF14286">
    <property type="entry name" value="DHHW"/>
    <property type="match status" value="1"/>
</dbReference>
<organism evidence="1 2">
    <name type="scientific">Candidatus Egerieisoma faecipullorum</name>
    <dbReference type="NCBI Taxonomy" id="2840963"/>
    <lineage>
        <taxon>Bacteria</taxon>
        <taxon>Bacillati</taxon>
        <taxon>Bacillota</taxon>
        <taxon>Clostridia</taxon>
        <taxon>Eubacteriales</taxon>
        <taxon>Clostridiaceae</taxon>
        <taxon>Clostridiaceae incertae sedis</taxon>
        <taxon>Candidatus Egerieisoma</taxon>
    </lineage>
</organism>
<sequence>MKNKITIAIFLAFLAFFSAGSFLFKDKTFSENENRYLQELPRLTAESVASGAFEQDMEDYVSDRLTGREFLIGAKSLLLAGLGIDEVNGVYFCEDNIYIEKKTDADVDRSIYRTNLTALKKYFDALSERGLSREKLCFLPVATASALLREKLPKNAPIFDEFEVLAAAKEELEGYTLIDPSEAIGALETPFYKTDHHWTTDAAYAAYVLWCETTGREARAPEEYNIITASDSFRGTLYSKVLRPDAAYDTVRFYLLKEGTEARVWCDGTEKSFTNGFYDMEYLNRKDQYAAFFGGNYGEVRILLEEQPGTGENLLILKDSYANCFVPFLYGYFDNIYMIDLRYFNGNIAEYAEEHEITEVLALYNISSFVDDKTVGKAGLV</sequence>
<dbReference type="InterPro" id="IPR025945">
    <property type="entry name" value="DHHW"/>
</dbReference>
<accession>A0A9D1I8E6</accession>
<evidence type="ECO:0000313" key="2">
    <source>
        <dbReference type="Proteomes" id="UP000824089"/>
    </source>
</evidence>
<evidence type="ECO:0008006" key="3">
    <source>
        <dbReference type="Google" id="ProtNLM"/>
    </source>
</evidence>
<proteinExistence type="predicted"/>
<reference evidence="1" key="2">
    <citation type="journal article" date="2021" name="PeerJ">
        <title>Extensive microbial diversity within the chicken gut microbiome revealed by metagenomics and culture.</title>
        <authorList>
            <person name="Gilroy R."/>
            <person name="Ravi A."/>
            <person name="Getino M."/>
            <person name="Pursley I."/>
            <person name="Horton D.L."/>
            <person name="Alikhan N.F."/>
            <person name="Baker D."/>
            <person name="Gharbi K."/>
            <person name="Hall N."/>
            <person name="Watson M."/>
            <person name="Adriaenssens E.M."/>
            <person name="Foster-Nyarko E."/>
            <person name="Jarju S."/>
            <person name="Secka A."/>
            <person name="Antonio M."/>
            <person name="Oren A."/>
            <person name="Chaudhuri R.R."/>
            <person name="La Ragione R."/>
            <person name="Hildebrand F."/>
            <person name="Pallen M.J."/>
        </authorList>
    </citation>
    <scope>NUCLEOTIDE SEQUENCE</scope>
    <source>
        <strain evidence="1">CHK195-4489</strain>
    </source>
</reference>
<gene>
    <name evidence="1" type="ORF">IAD50_06330</name>
</gene>
<dbReference type="EMBL" id="DVMM01000132">
    <property type="protein sequence ID" value="HIU29894.1"/>
    <property type="molecule type" value="Genomic_DNA"/>
</dbReference>
<comment type="caution">
    <text evidence="1">The sequence shown here is derived from an EMBL/GenBank/DDBJ whole genome shotgun (WGS) entry which is preliminary data.</text>
</comment>
<dbReference type="AlphaFoldDB" id="A0A9D1I8E6"/>
<reference evidence="1" key="1">
    <citation type="submission" date="2020-10" db="EMBL/GenBank/DDBJ databases">
        <authorList>
            <person name="Gilroy R."/>
        </authorList>
    </citation>
    <scope>NUCLEOTIDE SEQUENCE</scope>
    <source>
        <strain evidence="1">CHK195-4489</strain>
    </source>
</reference>
<evidence type="ECO:0000313" key="1">
    <source>
        <dbReference type="EMBL" id="HIU29894.1"/>
    </source>
</evidence>